<keyword evidence="3" id="KW-0731">Sigma factor</keyword>
<dbReference type="InterPro" id="IPR013324">
    <property type="entry name" value="RNA_pol_sigma_r3/r4-like"/>
</dbReference>
<dbReference type="KEGG" id="psac:PSM36_3143"/>
<keyword evidence="8" id="KW-1185">Reference proteome</keyword>
<dbReference type="GO" id="GO:0006352">
    <property type="term" value="P:DNA-templated transcription initiation"/>
    <property type="evidence" value="ECO:0007669"/>
    <property type="project" value="InterPro"/>
</dbReference>
<reference evidence="7 8" key="1">
    <citation type="submission" date="2016-08" db="EMBL/GenBank/DDBJ databases">
        <authorList>
            <person name="Seilhamer J.J."/>
        </authorList>
    </citation>
    <scope>NUCLEOTIDE SEQUENCE [LARGE SCALE GENOMIC DNA]</scope>
    <source>
        <strain evidence="7">M3/6</strain>
    </source>
</reference>
<gene>
    <name evidence="7" type="ORF">PSM36_3143</name>
</gene>
<dbReference type="SUPFAM" id="SSF88659">
    <property type="entry name" value="Sigma3 and sigma4 domains of RNA polymerase sigma factors"/>
    <property type="match status" value="1"/>
</dbReference>
<dbReference type="InterPro" id="IPR039425">
    <property type="entry name" value="RNA_pol_sigma-70-like"/>
</dbReference>
<sequence>MSEQRLILACKQGKLWARKEVYDQYAPAMMALCRRYVSDMEDAKDVLQEGFLKIFVEIGQYSGKGSFGGWIRKIFVNTSLDYMRKKNRLKQKELLTDVEMECSGSVPDMADITADDLIRCIDELPDTHRAVFNLFAVEGFSHREIAALLNIPESTSRSFFFRARQLLQKKVTELMDHR</sequence>
<dbReference type="RefSeq" id="WP_076931664.1">
    <property type="nucleotide sequence ID" value="NZ_LT605205.1"/>
</dbReference>
<name>A0A1R3T6S7_9BACT</name>
<accession>A0A1R3T6S7</accession>
<dbReference type="Pfam" id="PF04542">
    <property type="entry name" value="Sigma70_r2"/>
    <property type="match status" value="1"/>
</dbReference>
<evidence type="ECO:0000313" key="7">
    <source>
        <dbReference type="EMBL" id="SCD21932.1"/>
    </source>
</evidence>
<dbReference type="NCBIfam" id="TIGR02937">
    <property type="entry name" value="sigma70-ECF"/>
    <property type="match status" value="1"/>
</dbReference>
<dbReference type="Pfam" id="PF08281">
    <property type="entry name" value="Sigma70_r4_2"/>
    <property type="match status" value="1"/>
</dbReference>
<dbReference type="AlphaFoldDB" id="A0A1R3T6S7"/>
<evidence type="ECO:0000259" key="5">
    <source>
        <dbReference type="Pfam" id="PF04542"/>
    </source>
</evidence>
<evidence type="ECO:0000313" key="8">
    <source>
        <dbReference type="Proteomes" id="UP000187464"/>
    </source>
</evidence>
<dbReference type="InterPro" id="IPR007627">
    <property type="entry name" value="RNA_pol_sigma70_r2"/>
</dbReference>
<dbReference type="SUPFAM" id="SSF88946">
    <property type="entry name" value="Sigma2 domain of RNA polymerase sigma factors"/>
    <property type="match status" value="1"/>
</dbReference>
<dbReference type="Proteomes" id="UP000187464">
    <property type="component" value="Chromosome I"/>
</dbReference>
<keyword evidence="2" id="KW-0805">Transcription regulation</keyword>
<comment type="similarity">
    <text evidence="1">Belongs to the sigma-70 factor family. ECF subfamily.</text>
</comment>
<evidence type="ECO:0000256" key="2">
    <source>
        <dbReference type="ARBA" id="ARBA00023015"/>
    </source>
</evidence>
<dbReference type="PANTHER" id="PTHR43133:SF46">
    <property type="entry name" value="RNA POLYMERASE SIGMA-70 FACTOR ECF SUBFAMILY"/>
    <property type="match status" value="1"/>
</dbReference>
<evidence type="ECO:0000256" key="1">
    <source>
        <dbReference type="ARBA" id="ARBA00010641"/>
    </source>
</evidence>
<dbReference type="CDD" id="cd06171">
    <property type="entry name" value="Sigma70_r4"/>
    <property type="match status" value="1"/>
</dbReference>
<evidence type="ECO:0000256" key="4">
    <source>
        <dbReference type="ARBA" id="ARBA00023163"/>
    </source>
</evidence>
<organism evidence="7 8">
    <name type="scientific">Proteiniphilum saccharofermentans</name>
    <dbReference type="NCBI Taxonomy" id="1642647"/>
    <lineage>
        <taxon>Bacteria</taxon>
        <taxon>Pseudomonadati</taxon>
        <taxon>Bacteroidota</taxon>
        <taxon>Bacteroidia</taxon>
        <taxon>Bacteroidales</taxon>
        <taxon>Dysgonomonadaceae</taxon>
        <taxon>Proteiniphilum</taxon>
    </lineage>
</organism>
<evidence type="ECO:0000256" key="3">
    <source>
        <dbReference type="ARBA" id="ARBA00023082"/>
    </source>
</evidence>
<proteinExistence type="inferred from homology"/>
<dbReference type="STRING" id="1642647.PSM36_3143"/>
<dbReference type="PANTHER" id="PTHR43133">
    <property type="entry name" value="RNA POLYMERASE ECF-TYPE SIGMA FACTO"/>
    <property type="match status" value="1"/>
</dbReference>
<dbReference type="InterPro" id="IPR014284">
    <property type="entry name" value="RNA_pol_sigma-70_dom"/>
</dbReference>
<dbReference type="GO" id="GO:0003677">
    <property type="term" value="F:DNA binding"/>
    <property type="evidence" value="ECO:0007669"/>
    <property type="project" value="InterPro"/>
</dbReference>
<dbReference type="EMBL" id="LT605205">
    <property type="protein sequence ID" value="SCD21932.1"/>
    <property type="molecule type" value="Genomic_DNA"/>
</dbReference>
<protein>
    <submittedName>
        <fullName evidence="7">RNA polymerase sigma factor, sigma-70 family</fullName>
    </submittedName>
</protein>
<dbReference type="Gene3D" id="1.10.10.10">
    <property type="entry name" value="Winged helix-like DNA-binding domain superfamily/Winged helix DNA-binding domain"/>
    <property type="match status" value="1"/>
</dbReference>
<evidence type="ECO:0000259" key="6">
    <source>
        <dbReference type="Pfam" id="PF08281"/>
    </source>
</evidence>
<feature type="domain" description="RNA polymerase sigma-70 region 2" evidence="5">
    <location>
        <begin position="22"/>
        <end position="88"/>
    </location>
</feature>
<dbReference type="InterPro" id="IPR013249">
    <property type="entry name" value="RNA_pol_sigma70_r4_t2"/>
</dbReference>
<dbReference type="GO" id="GO:0016987">
    <property type="term" value="F:sigma factor activity"/>
    <property type="evidence" value="ECO:0007669"/>
    <property type="project" value="UniProtKB-KW"/>
</dbReference>
<dbReference type="Gene3D" id="1.10.1740.10">
    <property type="match status" value="1"/>
</dbReference>
<dbReference type="InterPro" id="IPR013325">
    <property type="entry name" value="RNA_pol_sigma_r2"/>
</dbReference>
<keyword evidence="4" id="KW-0804">Transcription</keyword>
<feature type="domain" description="RNA polymerase sigma factor 70 region 4 type 2" evidence="6">
    <location>
        <begin position="116"/>
        <end position="167"/>
    </location>
</feature>
<dbReference type="InterPro" id="IPR036388">
    <property type="entry name" value="WH-like_DNA-bd_sf"/>
</dbReference>